<gene>
    <name evidence="2" type="ORF">CIB84_006559</name>
</gene>
<sequence>YRHFIKQETQMPPTGNLKIQSWVASKEEIEFPELQRSRGSQHTSYNIPDTKPHSFQKGRGLLKKAKEEKSSLQPVRCFYEPVDCPREIWRAQKKGEPVCSARKLSAKTKMGKKTKQL</sequence>
<proteinExistence type="predicted"/>
<comment type="caution">
    <text evidence="2">The sequence shown here is derived from an EMBL/GenBank/DDBJ whole genome shotgun (WGS) entry which is preliminary data.</text>
</comment>
<keyword evidence="3" id="KW-1185">Reference proteome</keyword>
<feature type="region of interest" description="Disordered" evidence="1">
    <location>
        <begin position="33"/>
        <end position="56"/>
    </location>
</feature>
<accession>A0A2P4T011</accession>
<organism evidence="2 3">
    <name type="scientific">Bambusicola thoracicus</name>
    <name type="common">Chinese bamboo-partridge</name>
    <name type="synonym">Perdix thoracica</name>
    <dbReference type="NCBI Taxonomy" id="9083"/>
    <lineage>
        <taxon>Eukaryota</taxon>
        <taxon>Metazoa</taxon>
        <taxon>Chordata</taxon>
        <taxon>Craniata</taxon>
        <taxon>Vertebrata</taxon>
        <taxon>Euteleostomi</taxon>
        <taxon>Archelosauria</taxon>
        <taxon>Archosauria</taxon>
        <taxon>Dinosauria</taxon>
        <taxon>Saurischia</taxon>
        <taxon>Theropoda</taxon>
        <taxon>Coelurosauria</taxon>
        <taxon>Aves</taxon>
        <taxon>Neognathae</taxon>
        <taxon>Galloanserae</taxon>
        <taxon>Galliformes</taxon>
        <taxon>Phasianidae</taxon>
        <taxon>Perdicinae</taxon>
        <taxon>Bambusicola</taxon>
    </lineage>
</organism>
<dbReference type="Proteomes" id="UP000237246">
    <property type="component" value="Unassembled WGS sequence"/>
</dbReference>
<evidence type="ECO:0000256" key="1">
    <source>
        <dbReference type="SAM" id="MobiDB-lite"/>
    </source>
</evidence>
<protein>
    <submittedName>
        <fullName evidence="2">Uncharacterized protein</fullName>
    </submittedName>
</protein>
<evidence type="ECO:0000313" key="2">
    <source>
        <dbReference type="EMBL" id="POI29691.1"/>
    </source>
</evidence>
<feature type="compositionally biased region" description="Polar residues" evidence="1">
    <location>
        <begin position="37"/>
        <end position="47"/>
    </location>
</feature>
<evidence type="ECO:0000313" key="3">
    <source>
        <dbReference type="Proteomes" id="UP000237246"/>
    </source>
</evidence>
<reference evidence="2 3" key="1">
    <citation type="submission" date="2018-01" db="EMBL/GenBank/DDBJ databases">
        <title>Comparison of the Chinese Bamboo Partridge and Red Junglefowl genome sequences highlights the importance of demography in genome evolution.</title>
        <authorList>
            <person name="Tiley G.P."/>
            <person name="Kimball R.T."/>
            <person name="Braun E.L."/>
            <person name="Burleigh J.G."/>
        </authorList>
    </citation>
    <scope>NUCLEOTIDE SEQUENCE [LARGE SCALE GENOMIC DNA]</scope>
    <source>
        <strain evidence="2">RTK389</strain>
        <tissue evidence="2">Blood</tissue>
    </source>
</reference>
<dbReference type="OrthoDB" id="271433at2759"/>
<name>A0A2P4T011_BAMTH</name>
<dbReference type="AlphaFoldDB" id="A0A2P4T011"/>
<dbReference type="EMBL" id="PPHD01014364">
    <property type="protein sequence ID" value="POI29691.1"/>
    <property type="molecule type" value="Genomic_DNA"/>
</dbReference>
<feature type="non-terminal residue" evidence="2">
    <location>
        <position position="1"/>
    </location>
</feature>